<keyword evidence="4" id="KW-1185">Reference proteome</keyword>
<dbReference type="PANTHER" id="PTHR44167">
    <property type="entry name" value="OVARIAN-SPECIFIC SERINE/THREONINE-PROTEIN KINASE LOK-RELATED"/>
    <property type="match status" value="1"/>
</dbReference>
<dbReference type="InterPro" id="IPR011009">
    <property type="entry name" value="Kinase-like_dom_sf"/>
</dbReference>
<dbReference type="GO" id="GO:0004674">
    <property type="term" value="F:protein serine/threonine kinase activity"/>
    <property type="evidence" value="ECO:0007669"/>
    <property type="project" value="TreeGrafter"/>
</dbReference>
<dbReference type="GO" id="GO:0005524">
    <property type="term" value="F:ATP binding"/>
    <property type="evidence" value="ECO:0007669"/>
    <property type="project" value="InterPro"/>
</dbReference>
<dbReference type="EMBL" id="JAKELL010000019">
    <property type="protein sequence ID" value="KAH8993146.1"/>
    <property type="molecule type" value="Genomic_DNA"/>
</dbReference>
<dbReference type="Gene3D" id="1.10.510.10">
    <property type="entry name" value="Transferase(Phosphotransferase) domain 1"/>
    <property type="match status" value="1"/>
</dbReference>
<dbReference type="SUPFAM" id="SSF56112">
    <property type="entry name" value="Protein kinase-like (PK-like)"/>
    <property type="match status" value="1"/>
</dbReference>
<dbReference type="Pfam" id="PF00069">
    <property type="entry name" value="Pkinase"/>
    <property type="match status" value="1"/>
</dbReference>
<dbReference type="SMART" id="SM00220">
    <property type="entry name" value="S_TKc"/>
    <property type="match status" value="1"/>
</dbReference>
<dbReference type="GO" id="GO:0005634">
    <property type="term" value="C:nucleus"/>
    <property type="evidence" value="ECO:0007669"/>
    <property type="project" value="TreeGrafter"/>
</dbReference>
<feature type="compositionally biased region" description="Polar residues" evidence="1">
    <location>
        <begin position="80"/>
        <end position="100"/>
    </location>
</feature>
<comment type="caution">
    <text evidence="3">The sequence shown here is derived from an EMBL/GenBank/DDBJ whole genome shotgun (WGS) entry which is preliminary data.</text>
</comment>
<feature type="region of interest" description="Disordered" evidence="1">
    <location>
        <begin position="80"/>
        <end position="102"/>
    </location>
</feature>
<protein>
    <recommendedName>
        <fullName evidence="2">Protein kinase domain-containing protein</fullName>
    </recommendedName>
</protein>
<dbReference type="AlphaFoldDB" id="A0AAD4LJ90"/>
<dbReference type="GO" id="GO:0044773">
    <property type="term" value="P:mitotic DNA damage checkpoint signaling"/>
    <property type="evidence" value="ECO:0007669"/>
    <property type="project" value="TreeGrafter"/>
</dbReference>
<sequence>MYQIGGSQKVFLKKRTFDLKNKDSRVKFALEFSNLASALKDKSDLENKDTRRKVEEFKEHVNKLSRDHNMSRFIIKTQLPASTGSDEGNQPGSSVHQNGDTGDATEQLEAWGYAVVPDVIETDHGIWELVDKLPPHIRTVSRRSDRSKKELIAKRLRKGSVELHILKHLHSMRPQSPHVIPLIETIPSTTGDWHILPKLHSVGEQRLMNLGGLRGRVQLGQGLIKGLAYLHEYNVAHRDIKPGNLVCDDAFHPQIIDFDAAVQVQDENTTSIAALRTGQRLKWERKMDRRRCIAPSRPTGGHVGVFSCVTSCSGKEPPPSPSLLSS</sequence>
<reference evidence="3" key="1">
    <citation type="submission" date="2022-01" db="EMBL/GenBank/DDBJ databases">
        <title>Comparative genomics reveals a dynamic genome evolution in the ectomycorrhizal milk-cap (Lactarius) mushrooms.</title>
        <authorList>
            <consortium name="DOE Joint Genome Institute"/>
            <person name="Lebreton A."/>
            <person name="Tang N."/>
            <person name="Kuo A."/>
            <person name="LaButti K."/>
            <person name="Drula E."/>
            <person name="Barry K."/>
            <person name="Clum A."/>
            <person name="Lipzen A."/>
            <person name="Mousain D."/>
            <person name="Ng V."/>
            <person name="Wang R."/>
            <person name="Wang X."/>
            <person name="Dai Y."/>
            <person name="Henrissat B."/>
            <person name="Grigoriev I.V."/>
            <person name="Guerin-Laguette A."/>
            <person name="Yu F."/>
            <person name="Martin F.M."/>
        </authorList>
    </citation>
    <scope>NUCLEOTIDE SEQUENCE</scope>
    <source>
        <strain evidence="3">QP</strain>
    </source>
</reference>
<name>A0AAD4LJ90_9AGAM</name>
<organism evidence="3 4">
    <name type="scientific">Lactarius akahatsu</name>
    <dbReference type="NCBI Taxonomy" id="416441"/>
    <lineage>
        <taxon>Eukaryota</taxon>
        <taxon>Fungi</taxon>
        <taxon>Dikarya</taxon>
        <taxon>Basidiomycota</taxon>
        <taxon>Agaricomycotina</taxon>
        <taxon>Agaricomycetes</taxon>
        <taxon>Russulales</taxon>
        <taxon>Russulaceae</taxon>
        <taxon>Lactarius</taxon>
    </lineage>
</organism>
<dbReference type="InterPro" id="IPR000719">
    <property type="entry name" value="Prot_kinase_dom"/>
</dbReference>
<dbReference type="PROSITE" id="PS00108">
    <property type="entry name" value="PROTEIN_KINASE_ST"/>
    <property type="match status" value="1"/>
</dbReference>
<evidence type="ECO:0000259" key="2">
    <source>
        <dbReference type="PROSITE" id="PS50011"/>
    </source>
</evidence>
<feature type="domain" description="Protein kinase" evidence="2">
    <location>
        <begin position="105"/>
        <end position="326"/>
    </location>
</feature>
<dbReference type="InterPro" id="IPR008271">
    <property type="entry name" value="Ser/Thr_kinase_AS"/>
</dbReference>
<proteinExistence type="predicted"/>
<evidence type="ECO:0000256" key="1">
    <source>
        <dbReference type="SAM" id="MobiDB-lite"/>
    </source>
</evidence>
<evidence type="ECO:0000313" key="3">
    <source>
        <dbReference type="EMBL" id="KAH8993146.1"/>
    </source>
</evidence>
<dbReference type="Proteomes" id="UP001201163">
    <property type="component" value="Unassembled WGS sequence"/>
</dbReference>
<accession>A0AAD4LJ90</accession>
<dbReference type="PANTHER" id="PTHR44167:SF24">
    <property type="entry name" value="SERINE_THREONINE-PROTEIN KINASE CHK2"/>
    <property type="match status" value="1"/>
</dbReference>
<dbReference type="PROSITE" id="PS50011">
    <property type="entry name" value="PROTEIN_KINASE_DOM"/>
    <property type="match status" value="1"/>
</dbReference>
<gene>
    <name evidence="3" type="ORF">EDB92DRAFT_437958</name>
</gene>
<evidence type="ECO:0000313" key="4">
    <source>
        <dbReference type="Proteomes" id="UP001201163"/>
    </source>
</evidence>